<organism evidence="2 3">
    <name type="scientific">Thermoleophilum album</name>
    <dbReference type="NCBI Taxonomy" id="29539"/>
    <lineage>
        <taxon>Bacteria</taxon>
        <taxon>Bacillati</taxon>
        <taxon>Actinomycetota</taxon>
        <taxon>Thermoleophilia</taxon>
        <taxon>Thermoleophilales</taxon>
        <taxon>Thermoleophilaceae</taxon>
        <taxon>Thermoleophilum</taxon>
    </lineage>
</organism>
<gene>
    <name evidence="2" type="ORF">SAMN02745716_0485</name>
</gene>
<reference evidence="3" key="1">
    <citation type="submission" date="2016-10" db="EMBL/GenBank/DDBJ databases">
        <authorList>
            <person name="Varghese N."/>
            <person name="Submissions S."/>
        </authorList>
    </citation>
    <scope>NUCLEOTIDE SEQUENCE [LARGE SCALE GENOMIC DNA]</scope>
    <source>
        <strain evidence="3">ATCC 35263</strain>
    </source>
</reference>
<dbReference type="OrthoDB" id="5243216at2"/>
<keyword evidence="3" id="KW-1185">Reference proteome</keyword>
<evidence type="ECO:0000313" key="3">
    <source>
        <dbReference type="Proteomes" id="UP000222056"/>
    </source>
</evidence>
<dbReference type="STRING" id="29539.SAMN02745716_0485"/>
<keyword evidence="1" id="KW-0812">Transmembrane</keyword>
<evidence type="ECO:0000313" key="2">
    <source>
        <dbReference type="EMBL" id="SEH10625.1"/>
    </source>
</evidence>
<name>A0A1H6FLC5_THEAL</name>
<dbReference type="Proteomes" id="UP000222056">
    <property type="component" value="Unassembled WGS sequence"/>
</dbReference>
<feature type="transmembrane region" description="Helical" evidence="1">
    <location>
        <begin position="183"/>
        <end position="201"/>
    </location>
</feature>
<feature type="transmembrane region" description="Helical" evidence="1">
    <location>
        <begin position="157"/>
        <end position="176"/>
    </location>
</feature>
<accession>A0A1H6FLC5</accession>
<evidence type="ECO:0000256" key="1">
    <source>
        <dbReference type="SAM" id="Phobius"/>
    </source>
</evidence>
<dbReference type="RefSeq" id="WP_093115891.1">
    <property type="nucleotide sequence ID" value="NZ_FNWJ01000001.1"/>
</dbReference>
<proteinExistence type="predicted"/>
<evidence type="ECO:0008006" key="4">
    <source>
        <dbReference type="Google" id="ProtNLM"/>
    </source>
</evidence>
<dbReference type="AlphaFoldDB" id="A0A1H6FLC5"/>
<feature type="transmembrane region" description="Helical" evidence="1">
    <location>
        <begin position="100"/>
        <end position="118"/>
    </location>
</feature>
<sequence length="249" mass="25786">MSESHSATAASLQRERRLAPLAAGAAVLGAVSTAGALIAIVVADLSRAESDHLRLLNYHAARTEILVSTAFQALAIVGLAGAVAYLLAAAAARTPSVPRWALWLLALATALLVVGTVWRQLAVLDVARDFAQGSPTRGAAGERRAEELIKGISQLPLALALVGTLLTAASIVFASVTAMRAGLVSRFVGFVGVFVGALHVIPLGGGPQILQVFWLVALALLFADRWPGGRGPAWASGRAEPWPPPSTTR</sequence>
<protein>
    <recommendedName>
        <fullName evidence="4">DUF4386 family protein</fullName>
    </recommendedName>
</protein>
<dbReference type="EMBL" id="FNWJ01000001">
    <property type="protein sequence ID" value="SEH10625.1"/>
    <property type="molecule type" value="Genomic_DNA"/>
</dbReference>
<keyword evidence="1" id="KW-1133">Transmembrane helix</keyword>
<feature type="transmembrane region" description="Helical" evidence="1">
    <location>
        <begin position="21"/>
        <end position="45"/>
    </location>
</feature>
<keyword evidence="1" id="KW-0472">Membrane</keyword>
<feature type="transmembrane region" description="Helical" evidence="1">
    <location>
        <begin position="65"/>
        <end position="88"/>
    </location>
</feature>